<gene>
    <name evidence="1" type="ORF">AZO1586I_2087</name>
</gene>
<evidence type="ECO:0000313" key="1">
    <source>
        <dbReference type="EMBL" id="CAB5507812.1"/>
    </source>
</evidence>
<comment type="caution">
    <text evidence="1">The sequence shown here is derived from an EMBL/GenBank/DDBJ whole genome shotgun (WGS) entry which is preliminary data.</text>
</comment>
<proteinExistence type="predicted"/>
<evidence type="ECO:0000313" key="2">
    <source>
        <dbReference type="Proteomes" id="UP000626656"/>
    </source>
</evidence>
<organism evidence="1 2">
    <name type="scientific">Bathymodiolus thermophilus thioautotrophic gill symbiont</name>
    <dbReference type="NCBI Taxonomy" id="2360"/>
    <lineage>
        <taxon>Bacteria</taxon>
        <taxon>Pseudomonadati</taxon>
        <taxon>Pseudomonadota</taxon>
        <taxon>Gammaproteobacteria</taxon>
        <taxon>sulfur-oxidizing symbionts</taxon>
    </lineage>
</organism>
<keyword evidence="2" id="KW-1185">Reference proteome</keyword>
<dbReference type="EMBL" id="CAHJWF010000474">
    <property type="protein sequence ID" value="CAB5507812.1"/>
    <property type="molecule type" value="Genomic_DNA"/>
</dbReference>
<dbReference type="Proteomes" id="UP000626656">
    <property type="component" value="Unassembled WGS sequence"/>
</dbReference>
<sequence>MAVFRLGENVLAYDYKLITTEFVYHKIKQCFVDRGYQGHGIKDIQVFISRQKRGVANSIKRLLKRRKRHRA</sequence>
<protein>
    <submittedName>
        <fullName evidence="1">Uncharacterized protein</fullName>
    </submittedName>
</protein>
<name>A0ABM8MAM2_9GAMM</name>
<accession>A0ABM8MAM2</accession>
<reference evidence="1 2" key="1">
    <citation type="submission" date="2020-05" db="EMBL/GenBank/DDBJ databases">
        <authorList>
            <person name="Petersen J."/>
            <person name="Sayavedra L."/>
        </authorList>
    </citation>
    <scope>NUCLEOTIDE SEQUENCE [LARGE SCALE GENOMIC DNA]</scope>
    <source>
        <strain evidence="1">B azoricus SOX ET2 1586I</strain>
    </source>
</reference>